<reference evidence="2 3" key="1">
    <citation type="submission" date="2016-02" db="EMBL/GenBank/DDBJ databases">
        <title>Genome analysis of coral dinoflagellate symbionts highlights evolutionary adaptations to a symbiotic lifestyle.</title>
        <authorList>
            <person name="Aranda M."/>
            <person name="Li Y."/>
            <person name="Liew Y.J."/>
            <person name="Baumgarten S."/>
            <person name="Simakov O."/>
            <person name="Wilson M."/>
            <person name="Piel J."/>
            <person name="Ashoor H."/>
            <person name="Bougouffa S."/>
            <person name="Bajic V.B."/>
            <person name="Ryu T."/>
            <person name="Ravasi T."/>
            <person name="Bayer T."/>
            <person name="Micklem G."/>
            <person name="Kim H."/>
            <person name="Bhak J."/>
            <person name="Lajeunesse T.C."/>
            <person name="Voolstra C.R."/>
        </authorList>
    </citation>
    <scope>NUCLEOTIDE SEQUENCE [LARGE SCALE GENOMIC DNA]</scope>
    <source>
        <strain evidence="2 3">CCMP2467</strain>
    </source>
</reference>
<feature type="region of interest" description="Disordered" evidence="1">
    <location>
        <begin position="184"/>
        <end position="204"/>
    </location>
</feature>
<dbReference type="EMBL" id="LSRX01000876">
    <property type="protein sequence ID" value="OLP87168.1"/>
    <property type="molecule type" value="Genomic_DNA"/>
</dbReference>
<dbReference type="OrthoDB" id="10402656at2759"/>
<proteinExistence type="predicted"/>
<dbReference type="Proteomes" id="UP000186817">
    <property type="component" value="Unassembled WGS sequence"/>
</dbReference>
<organism evidence="2 3">
    <name type="scientific">Symbiodinium microadriaticum</name>
    <name type="common">Dinoflagellate</name>
    <name type="synonym">Zooxanthella microadriatica</name>
    <dbReference type="NCBI Taxonomy" id="2951"/>
    <lineage>
        <taxon>Eukaryota</taxon>
        <taxon>Sar</taxon>
        <taxon>Alveolata</taxon>
        <taxon>Dinophyceae</taxon>
        <taxon>Suessiales</taxon>
        <taxon>Symbiodiniaceae</taxon>
        <taxon>Symbiodinium</taxon>
    </lineage>
</organism>
<accession>A0A1Q9CW77</accession>
<keyword evidence="3" id="KW-1185">Reference proteome</keyword>
<name>A0A1Q9CW77_SYMMI</name>
<comment type="caution">
    <text evidence="2">The sequence shown here is derived from an EMBL/GenBank/DDBJ whole genome shotgun (WGS) entry which is preliminary data.</text>
</comment>
<sequence>MNSPRAWWQIPLEVSAELETKMLLAQASPPQSAESAATEEGVYTEARWQESLRLTQADGWRIYGLWVQQDAATQTFGSIENVDPLILEMLMAKRMRSVPQKLVGQLLTIWYAKYNSSLITEVADEPFAVFLERYLYQVQYCLKEVYPVDSQAYRSKNLEQKFLIKVLEDIFKIEHEDSMLFTKSTRSSGNQANLTPGDRFTPGPRREQVRLQTLAKPTAQKKAKLRLEESVFDIHTVHPLRNHDKVRLVALATPKQERKPEPPPLVSPRRRIDLDRLATLAEPQLRRRPEKSSSLLARPNVVAFKV</sequence>
<feature type="compositionally biased region" description="Polar residues" evidence="1">
    <location>
        <begin position="184"/>
        <end position="194"/>
    </location>
</feature>
<protein>
    <submittedName>
        <fullName evidence="2">Uncharacterized protein</fullName>
    </submittedName>
</protein>
<dbReference type="AlphaFoldDB" id="A0A1Q9CW77"/>
<evidence type="ECO:0000313" key="3">
    <source>
        <dbReference type="Proteomes" id="UP000186817"/>
    </source>
</evidence>
<gene>
    <name evidence="2" type="ORF">AK812_SmicGene31645</name>
</gene>
<evidence type="ECO:0000256" key="1">
    <source>
        <dbReference type="SAM" id="MobiDB-lite"/>
    </source>
</evidence>
<evidence type="ECO:0000313" key="2">
    <source>
        <dbReference type="EMBL" id="OLP87168.1"/>
    </source>
</evidence>